<dbReference type="Pfam" id="PF03793">
    <property type="entry name" value="PASTA"/>
    <property type="match status" value="1"/>
</dbReference>
<dbReference type="Pfam" id="PF14520">
    <property type="entry name" value="HHH_5"/>
    <property type="match status" value="1"/>
</dbReference>
<dbReference type="RefSeq" id="WP_137275614.1">
    <property type="nucleotide sequence ID" value="NZ_QKNX01000001.1"/>
</dbReference>
<dbReference type="Gene3D" id="1.10.150.20">
    <property type="entry name" value="5' to 3' exonuclease, C-terminal subdomain"/>
    <property type="match status" value="2"/>
</dbReference>
<keyword evidence="1" id="KW-0175">Coiled coil</keyword>
<dbReference type="EMBL" id="QKNX01000001">
    <property type="protein sequence ID" value="TKR28312.1"/>
    <property type="molecule type" value="Genomic_DNA"/>
</dbReference>
<dbReference type="Gene3D" id="3.30.10.20">
    <property type="match status" value="1"/>
</dbReference>
<feature type="coiled-coil region" evidence="1">
    <location>
        <begin position="56"/>
        <end position="90"/>
    </location>
</feature>
<proteinExistence type="predicted"/>
<dbReference type="SMART" id="SM00740">
    <property type="entry name" value="PASTA"/>
    <property type="match status" value="1"/>
</dbReference>
<feature type="domain" description="PASTA" evidence="3">
    <location>
        <begin position="172"/>
        <end position="239"/>
    </location>
</feature>
<feature type="region of interest" description="Disordered" evidence="2">
    <location>
        <begin position="222"/>
        <end position="287"/>
    </location>
</feature>
<dbReference type="InterPro" id="IPR005543">
    <property type="entry name" value="PASTA_dom"/>
</dbReference>
<protein>
    <submittedName>
        <fullName evidence="4">PASTA domain-containing protein</fullName>
    </submittedName>
</protein>
<dbReference type="Proteomes" id="UP000308037">
    <property type="component" value="Unassembled WGS sequence"/>
</dbReference>
<dbReference type="OrthoDB" id="202878at2157"/>
<dbReference type="PROSITE" id="PS51178">
    <property type="entry name" value="PASTA"/>
    <property type="match status" value="1"/>
</dbReference>
<keyword evidence="5" id="KW-1185">Reference proteome</keyword>
<accession>A0A4U5JFY1</accession>
<name>A0A4U5JFY1_9EURY</name>
<evidence type="ECO:0000256" key="2">
    <source>
        <dbReference type="SAM" id="MobiDB-lite"/>
    </source>
</evidence>
<comment type="caution">
    <text evidence="4">The sequence shown here is derived from an EMBL/GenBank/DDBJ whole genome shotgun (WGS) entry which is preliminary data.</text>
</comment>
<sequence>MTWDLRTRDLALDESAFTVEELPYLETQKLDLAERAAIERAVIQRERVITDLQRGVLELRSERDTLADRLSQLESERSELRDRLDELRAERPAIEPKRLFSSFESAFDGLDADIGHRGLSIGDIDVTLKANVTESDGDVRFYLPSLDERSATENLSQLSFTIRSDASDRSDDPGYVDIPDLVGTSHDVAARRLTAAGFDVGEITVVDDPRLAVGTIVDQFPKPLAVAPPGSPIDLTVVGEPSDGGESDDGSAPEPNASETTEERPQDGDEDIENGTPIERRDEPVVGEDADLLSAFKRAVERGRLDPETEFAARLRDVGINDLGGIAERSPEELADALGLSPEPIEPLTERIDEARRNELSVEAIHGIGPTYAGRLADADVRSVGEFVRLDPESIARLTKASESRAEGWLEQAKRLVA</sequence>
<organism evidence="4 5">
    <name type="scientific">Natronomonas salsuginis</name>
    <dbReference type="NCBI Taxonomy" id="2217661"/>
    <lineage>
        <taxon>Archaea</taxon>
        <taxon>Methanobacteriati</taxon>
        <taxon>Methanobacteriota</taxon>
        <taxon>Stenosarchaea group</taxon>
        <taxon>Halobacteria</taxon>
        <taxon>Halobacteriales</taxon>
        <taxon>Natronomonadaceae</taxon>
        <taxon>Natronomonas</taxon>
    </lineage>
</organism>
<evidence type="ECO:0000313" key="5">
    <source>
        <dbReference type="Proteomes" id="UP000308037"/>
    </source>
</evidence>
<dbReference type="CDD" id="cd06577">
    <property type="entry name" value="PASTA_pknB"/>
    <property type="match status" value="1"/>
</dbReference>
<evidence type="ECO:0000259" key="3">
    <source>
        <dbReference type="PROSITE" id="PS51178"/>
    </source>
</evidence>
<dbReference type="AlphaFoldDB" id="A0A4U5JFY1"/>
<evidence type="ECO:0000313" key="4">
    <source>
        <dbReference type="EMBL" id="TKR28312.1"/>
    </source>
</evidence>
<evidence type="ECO:0000256" key="1">
    <source>
        <dbReference type="SAM" id="Coils"/>
    </source>
</evidence>
<reference evidence="4 5" key="1">
    <citation type="submission" date="2019-04" db="EMBL/GenBank/DDBJ databases">
        <title>Natronomonas sp. F20-122 a newhaloarchaeon isolated from a saline saltern of Isla Bacuta, Huelva, Spain.</title>
        <authorList>
            <person name="Duran-Viseras A."/>
            <person name="Sanchez-Porro C."/>
            <person name="Ventosa A."/>
        </authorList>
    </citation>
    <scope>NUCLEOTIDE SEQUENCE [LARGE SCALE GENOMIC DNA]</scope>
    <source>
        <strain evidence="4 5">F20-122</strain>
    </source>
</reference>
<gene>
    <name evidence="4" type="ORF">DM868_04390</name>
</gene>